<feature type="region of interest" description="Disordered" evidence="1">
    <location>
        <begin position="672"/>
        <end position="821"/>
    </location>
</feature>
<feature type="compositionally biased region" description="Gly residues" evidence="1">
    <location>
        <begin position="678"/>
        <end position="739"/>
    </location>
</feature>
<feature type="compositionally biased region" description="Basic and acidic residues" evidence="1">
    <location>
        <begin position="417"/>
        <end position="427"/>
    </location>
</feature>
<dbReference type="Gene3D" id="3.40.50.300">
    <property type="entry name" value="P-loop containing nucleotide triphosphate hydrolases"/>
    <property type="match status" value="1"/>
</dbReference>
<proteinExistence type="predicted"/>
<dbReference type="EMBL" id="CAJFDH010000006">
    <property type="protein sequence ID" value="CAD5231187.1"/>
    <property type="molecule type" value="Genomic_DNA"/>
</dbReference>
<comment type="caution">
    <text evidence="3">The sequence shown here is derived from an EMBL/GenBank/DDBJ whole genome shotgun (WGS) entry which is preliminary data.</text>
</comment>
<dbReference type="Proteomes" id="UP000783686">
    <property type="component" value="Unassembled WGS sequence"/>
</dbReference>
<dbReference type="Proteomes" id="UP000614601">
    <property type="component" value="Unassembled WGS sequence"/>
</dbReference>
<feature type="compositionally biased region" description="Polar residues" evidence="1">
    <location>
        <begin position="592"/>
        <end position="602"/>
    </location>
</feature>
<dbReference type="EMBL" id="CAJFCW020000006">
    <property type="protein sequence ID" value="CAG9128512.1"/>
    <property type="molecule type" value="Genomic_DNA"/>
</dbReference>
<feature type="compositionally biased region" description="Basic and acidic residues" evidence="1">
    <location>
        <begin position="521"/>
        <end position="532"/>
    </location>
</feature>
<evidence type="ECO:0000313" key="4">
    <source>
        <dbReference type="Proteomes" id="UP000614601"/>
    </source>
</evidence>
<feature type="compositionally biased region" description="Polar residues" evidence="1">
    <location>
        <begin position="756"/>
        <end position="768"/>
    </location>
</feature>
<feature type="region of interest" description="Disordered" evidence="1">
    <location>
        <begin position="486"/>
        <end position="532"/>
    </location>
</feature>
<dbReference type="PANTHER" id="PTHR32046:SF11">
    <property type="entry name" value="IMMUNE-ASSOCIATED NUCLEOTIDE-BINDING PROTEIN 10-LIKE"/>
    <property type="match status" value="1"/>
</dbReference>
<accession>A0A811LWT0</accession>
<feature type="transmembrane region" description="Helical" evidence="2">
    <location>
        <begin position="892"/>
        <end position="914"/>
    </location>
</feature>
<evidence type="ECO:0000256" key="1">
    <source>
        <dbReference type="SAM" id="MobiDB-lite"/>
    </source>
</evidence>
<evidence type="ECO:0000313" key="3">
    <source>
        <dbReference type="EMBL" id="CAD5231187.1"/>
    </source>
</evidence>
<feature type="region of interest" description="Disordered" evidence="1">
    <location>
        <begin position="390"/>
        <end position="446"/>
    </location>
</feature>
<evidence type="ECO:0008006" key="5">
    <source>
        <dbReference type="Google" id="ProtNLM"/>
    </source>
</evidence>
<protein>
    <recommendedName>
        <fullName evidence="5">RNA polymerase II-associated factor 1 homolog</fullName>
    </recommendedName>
</protein>
<reference evidence="3" key="1">
    <citation type="submission" date="2020-09" db="EMBL/GenBank/DDBJ databases">
        <authorList>
            <person name="Kikuchi T."/>
        </authorList>
    </citation>
    <scope>NUCLEOTIDE SEQUENCE</scope>
    <source>
        <strain evidence="3">SH1</strain>
    </source>
</reference>
<feature type="compositionally biased region" description="Polar residues" evidence="1">
    <location>
        <begin position="395"/>
        <end position="406"/>
    </location>
</feature>
<keyword evidence="2" id="KW-0472">Membrane</keyword>
<keyword evidence="2" id="KW-1133">Transmembrane helix</keyword>
<organism evidence="3 4">
    <name type="scientific">Bursaphelenchus okinawaensis</name>
    <dbReference type="NCBI Taxonomy" id="465554"/>
    <lineage>
        <taxon>Eukaryota</taxon>
        <taxon>Metazoa</taxon>
        <taxon>Ecdysozoa</taxon>
        <taxon>Nematoda</taxon>
        <taxon>Chromadorea</taxon>
        <taxon>Rhabditida</taxon>
        <taxon>Tylenchina</taxon>
        <taxon>Tylenchomorpha</taxon>
        <taxon>Aphelenchoidea</taxon>
        <taxon>Aphelenchoididae</taxon>
        <taxon>Bursaphelenchus</taxon>
    </lineage>
</organism>
<name>A0A811LWT0_9BILA</name>
<feature type="compositionally biased region" description="Basic and acidic residues" evidence="1">
    <location>
        <begin position="486"/>
        <end position="495"/>
    </location>
</feature>
<feature type="region of interest" description="Disordered" evidence="1">
    <location>
        <begin position="852"/>
        <end position="881"/>
    </location>
</feature>
<evidence type="ECO:0000256" key="2">
    <source>
        <dbReference type="SAM" id="Phobius"/>
    </source>
</evidence>
<sequence>MKQTIIKIESKFAGESFGTDNIRTVYAGEARDTERRPDRTIILVGPIGAGKSSFIDFLCNHFYDAKFDSNFRYKIADEIFDSTTPKKAVTKYVFNATKLSYRPIIIDTPGIGDPLGLKADRELAKLVTDYLSAASKDKIHAVGLILPSYMHTINQQIDDDIHLTLSLFPAWMKQNVVPIITYSDFKEYDPNLLKHFGLEDNSRFYVNNEYLFKAKPANSILAEKERVVWNRNERSIIEFLRYIGSLRPQTIERRLPSESEANPNQDYEERRVRASRETITYFLETDEVKQIREEFTEKSGSQGFDTSHKAATSTVFTIPVNKPSTIGSRVENRGILSENRFNIGQEMGRQDNYVEKIEETVENLELLRRYIYDPVTRTYRIEYAHEVKVHESRRSSQGGSLHNSFSDLRRLSPSKGDITRNEGDYSRPIKRNSSAPNLEKDGKENLNYSPEVLRKLLGDAIMYGSATRPEQTDISPVRSQVVRKPYDPSEFEHQSRAQPRNIPIGLGAGLEPAPVSQTSPDHPDRSVDKNRDGIFERNSSSRQSLHNSPIRHGGVRHAIVNRDPEGSTHDLSQPASNSNRPAIQPLPRHNIGQGQSLSAPTTTYPVQPQNTLPYQPNTVSRVDETNQTDVDPRYSVPQRSVVITQQRREQGPGYWIGQGGREIEDTTITRRFPQAGTDGRGYGGGPGGKFDGQGGTGNVPVGQGGAGNVPLGQGGTGNLPIGQGGNVNGTQNGAGGVPIGQGAHSRSSSNQNNQNTRPSAYPRNQNQPYPYDLTGRTAGYPLQPGQPQGNIQPGQGQDPRYQQGLEKNPQQSYDPNRGPYVQTDVHGVRTDYVGRRDGRWIEKRGYEITREDLGTPKDVDPSLNDQQRLLNPEAGRPRRRAKKRSPLYNCCFYIVAPLVVLAVVSTVVITLILLA</sequence>
<feature type="compositionally biased region" description="Polar residues" evidence="1">
    <location>
        <begin position="569"/>
        <end position="581"/>
    </location>
</feature>
<keyword evidence="4" id="KW-1185">Reference proteome</keyword>
<feature type="compositionally biased region" description="Low complexity" evidence="1">
    <location>
        <begin position="745"/>
        <end position="755"/>
    </location>
</feature>
<dbReference type="InterPro" id="IPR027417">
    <property type="entry name" value="P-loop_NTPase"/>
</dbReference>
<keyword evidence="2" id="KW-0812">Transmembrane</keyword>
<dbReference type="OrthoDB" id="2386367at2759"/>
<dbReference type="PANTHER" id="PTHR32046">
    <property type="entry name" value="G DOMAIN-CONTAINING PROTEIN"/>
    <property type="match status" value="1"/>
</dbReference>
<dbReference type="SUPFAM" id="SSF52540">
    <property type="entry name" value="P-loop containing nucleoside triphosphate hydrolases"/>
    <property type="match status" value="1"/>
</dbReference>
<feature type="compositionally biased region" description="Low complexity" evidence="1">
    <location>
        <begin position="781"/>
        <end position="797"/>
    </location>
</feature>
<dbReference type="AlphaFoldDB" id="A0A811LWT0"/>
<feature type="region of interest" description="Disordered" evidence="1">
    <location>
        <begin position="560"/>
        <end position="602"/>
    </location>
</feature>
<gene>
    <name evidence="3" type="ORF">BOKJ2_LOCUS14516</name>
</gene>